<proteinExistence type="predicted"/>
<name>A0A165YUV0_9AGAM</name>
<dbReference type="InterPro" id="IPR015797">
    <property type="entry name" value="NUDIX_hydrolase-like_dom_sf"/>
</dbReference>
<accession>A0A165YUV0</accession>
<organism evidence="2">
    <name type="scientific">Athelia psychrophila</name>
    <dbReference type="NCBI Taxonomy" id="1759441"/>
    <lineage>
        <taxon>Eukaryota</taxon>
        <taxon>Fungi</taxon>
        <taxon>Dikarya</taxon>
        <taxon>Basidiomycota</taxon>
        <taxon>Agaricomycotina</taxon>
        <taxon>Agaricomycetes</taxon>
        <taxon>Agaricomycetidae</taxon>
        <taxon>Atheliales</taxon>
        <taxon>Atheliaceae</taxon>
        <taxon>Athelia</taxon>
    </lineage>
</organism>
<dbReference type="CDD" id="cd03426">
    <property type="entry name" value="NUDIX_CoAse_Nudt7"/>
    <property type="match status" value="1"/>
</dbReference>
<reference evidence="2" key="1">
    <citation type="journal article" date="2016" name="Mol. Biol. Evol.">
        <title>Comparative Genomics of Early-Diverging Mushroom-Forming Fungi Provides Insights into the Origins of Lignocellulose Decay Capabilities.</title>
        <authorList>
            <person name="Nagy L.G."/>
            <person name="Riley R."/>
            <person name="Tritt A."/>
            <person name="Adam C."/>
            <person name="Daum C."/>
            <person name="Floudas D."/>
            <person name="Sun H."/>
            <person name="Yadav J.S."/>
            <person name="Pangilinan J."/>
            <person name="Larsson K.H."/>
            <person name="Matsuura K."/>
            <person name="Barry K."/>
            <person name="Labutti K."/>
            <person name="Kuo R."/>
            <person name="Ohm R.A."/>
            <person name="Bhattacharya S.S."/>
            <person name="Shirouzu T."/>
            <person name="Yoshinaga Y."/>
            <person name="Martin F.M."/>
            <person name="Grigoriev I.V."/>
            <person name="Hibbett D.S."/>
        </authorList>
    </citation>
    <scope>NUCLEOTIDE SEQUENCE [LARGE SCALE GENOMIC DNA]</scope>
    <source>
        <strain evidence="2">CBS 109695</strain>
    </source>
</reference>
<dbReference type="InterPro" id="IPR045121">
    <property type="entry name" value="CoAse"/>
</dbReference>
<dbReference type="InterPro" id="IPR000086">
    <property type="entry name" value="NUDIX_hydrolase_dom"/>
</dbReference>
<evidence type="ECO:0000313" key="2">
    <source>
        <dbReference type="EMBL" id="KZP09940.1"/>
    </source>
</evidence>
<dbReference type="Pfam" id="PF00293">
    <property type="entry name" value="NUDIX"/>
    <property type="match status" value="1"/>
</dbReference>
<dbReference type="EMBL" id="KV417689">
    <property type="protein sequence ID" value="KZP09940.1"/>
    <property type="molecule type" value="Genomic_DNA"/>
</dbReference>
<feature type="domain" description="Nudix hydrolase" evidence="1">
    <location>
        <begin position="57"/>
        <end position="193"/>
    </location>
</feature>
<dbReference type="PROSITE" id="PS51462">
    <property type="entry name" value="NUDIX"/>
    <property type="match status" value="1"/>
</dbReference>
<dbReference type="GO" id="GO:0015938">
    <property type="term" value="P:coenzyme A catabolic process"/>
    <property type="evidence" value="ECO:0007669"/>
    <property type="project" value="TreeGrafter"/>
</dbReference>
<dbReference type="GO" id="GO:0010945">
    <property type="term" value="F:coenzyme A diphosphatase activity"/>
    <property type="evidence" value="ECO:0007669"/>
    <property type="project" value="InterPro"/>
</dbReference>
<dbReference type="Gene3D" id="3.90.79.10">
    <property type="entry name" value="Nucleoside Triphosphate Pyrophosphohydrolase"/>
    <property type="match status" value="1"/>
</dbReference>
<dbReference type="OrthoDB" id="10260614at2759"/>
<dbReference type="PANTHER" id="PTHR12992:SF45">
    <property type="entry name" value="NUDIX HYDROLASE DOMAIN-CONTAINING PROTEIN"/>
    <property type="match status" value="1"/>
</dbReference>
<dbReference type="SUPFAM" id="SSF55811">
    <property type="entry name" value="Nudix"/>
    <property type="match status" value="1"/>
</dbReference>
<dbReference type="PANTHER" id="PTHR12992">
    <property type="entry name" value="NUDIX HYDROLASE"/>
    <property type="match status" value="1"/>
</dbReference>
<dbReference type="AlphaFoldDB" id="A0A165YUV0"/>
<gene>
    <name evidence="2" type="ORF">FIBSPDRAFT_759195</name>
</gene>
<evidence type="ECO:0000259" key="1">
    <source>
        <dbReference type="PROSITE" id="PS51462"/>
    </source>
</evidence>
<dbReference type="STRING" id="436010.A0A165YUV0"/>
<protein>
    <recommendedName>
        <fullName evidence="1">Nudix hydrolase domain-containing protein</fullName>
    </recommendedName>
</protein>
<sequence length="342" mass="38532">MPDSDSPGKPINLYKFHKPRLHLYETRPDALKAESKRCLRNLANYTTPHIRLPLPPARQAAVLVALFVGRHGDLYVLLNRRASTLRTYAGDTALPGGKVEPGDRTIEDTARREAFEEIGLPIDSRKVPLLCVLPPFLARNALIVTPVVVLVLDTSLHPILAPAEVASIFSHPLHAFLSNTSPFPNEPEAVEVEYHTSFDHPWDGPPPPAAFADFHFNHDVHKDCDRSQPRRMSRLHSFLTGREAGGTKPVFGLTAAMLIEVARIGYKREPEFEVQPPNAPNGEERAAWALRREGAFRRAYEEEGRWESVKAALDGLLIRIWREREEQSNAVQGRKVRRRSRL</sequence>